<comment type="similarity">
    <text evidence="2">Belongs to the FliH family.</text>
</comment>
<keyword evidence="10" id="KW-0969">Cilium</keyword>
<dbReference type="EMBL" id="JAMQKB010000002">
    <property type="protein sequence ID" value="MDC3423579.1"/>
    <property type="molecule type" value="Genomic_DNA"/>
</dbReference>
<accession>A0A9X4ALA5</accession>
<dbReference type="PANTHER" id="PTHR34982:SF1">
    <property type="entry name" value="FLAGELLAR ASSEMBLY PROTEIN FLIH"/>
    <property type="match status" value="1"/>
</dbReference>
<keyword evidence="10" id="KW-0966">Cell projection</keyword>
<feature type="domain" description="Flagellar assembly protein FliH/Type III secretion system HrpE" evidence="9">
    <location>
        <begin position="114"/>
        <end position="238"/>
    </location>
</feature>
<dbReference type="InterPro" id="IPR051472">
    <property type="entry name" value="T3SS_Stator/FliH"/>
</dbReference>
<dbReference type="GO" id="GO:0005829">
    <property type="term" value="C:cytosol"/>
    <property type="evidence" value="ECO:0007669"/>
    <property type="project" value="TreeGrafter"/>
</dbReference>
<organism evidence="10 11">
    <name type="scientific">Terrihalobacillus insolitus</name>
    <dbReference type="NCBI Taxonomy" id="2950438"/>
    <lineage>
        <taxon>Bacteria</taxon>
        <taxon>Bacillati</taxon>
        <taxon>Bacillota</taxon>
        <taxon>Bacilli</taxon>
        <taxon>Bacillales</taxon>
        <taxon>Bacillaceae</taxon>
        <taxon>Terrihalobacillus</taxon>
    </lineage>
</organism>
<dbReference type="Pfam" id="PF02108">
    <property type="entry name" value="FliH"/>
    <property type="match status" value="1"/>
</dbReference>
<dbReference type="Proteomes" id="UP001145050">
    <property type="component" value="Unassembled WGS sequence"/>
</dbReference>
<evidence type="ECO:0000256" key="1">
    <source>
        <dbReference type="ARBA" id="ARBA00003041"/>
    </source>
</evidence>
<dbReference type="InterPro" id="IPR018035">
    <property type="entry name" value="Flagellar_FliH/T3SS_HrpE"/>
</dbReference>
<name>A0A9X4ALA5_9BACI</name>
<dbReference type="PANTHER" id="PTHR34982">
    <property type="entry name" value="YOP PROTEINS TRANSLOCATION PROTEIN L"/>
    <property type="match status" value="1"/>
</dbReference>
<dbReference type="AlphaFoldDB" id="A0A9X4ALA5"/>
<evidence type="ECO:0000256" key="8">
    <source>
        <dbReference type="SAM" id="Coils"/>
    </source>
</evidence>
<evidence type="ECO:0000256" key="7">
    <source>
        <dbReference type="NCBIfam" id="TIGR03825"/>
    </source>
</evidence>
<evidence type="ECO:0000256" key="2">
    <source>
        <dbReference type="ARBA" id="ARBA00006602"/>
    </source>
</evidence>
<reference evidence="10" key="1">
    <citation type="submission" date="2022-06" db="EMBL/GenBank/DDBJ databases">
        <title>Aquibacillus sp. a new bacterium isolated from soil saline samples.</title>
        <authorList>
            <person name="Galisteo C."/>
            <person name="De La Haba R."/>
            <person name="Sanchez-Porro C."/>
            <person name="Ventosa A."/>
        </authorList>
    </citation>
    <scope>NUCLEOTIDE SEQUENCE</scope>
    <source>
        <strain evidence="10">3ASR75-11</strain>
    </source>
</reference>
<evidence type="ECO:0000256" key="5">
    <source>
        <dbReference type="ARBA" id="ARBA00022927"/>
    </source>
</evidence>
<gene>
    <name evidence="10" type="primary">fliH</name>
    <name evidence="10" type="ORF">NC797_03530</name>
</gene>
<keyword evidence="5" id="KW-0653">Protein transport</keyword>
<evidence type="ECO:0000256" key="6">
    <source>
        <dbReference type="ARBA" id="ARBA00023225"/>
    </source>
</evidence>
<dbReference type="RefSeq" id="WP_272435311.1">
    <property type="nucleotide sequence ID" value="NZ_JAMQKB010000002.1"/>
</dbReference>
<dbReference type="NCBIfam" id="TIGR03825">
    <property type="entry name" value="FliH_bacil"/>
    <property type="match status" value="1"/>
</dbReference>
<proteinExistence type="inferred from homology"/>
<sequence length="260" mass="29319">MSRIYKYSRSDLQTKVIEIKPITTNIAPKPDDSTIDTDIEQEIDRKLASANIAVEEAKAQAANILAKAKSEIKEGKDALEQSRKSMLAEAENKGYQDGLQAGQAEGREQYQQYLKEAQDVLKLAKKDYATILQQSEQTILALALKAASKIVRMKLEEEPDYFIEIVKGVLKEVRDQDNISVYAHPNDYPLLLNQKEELQTILRTQADLMMYPDGDLPIGSCIVESSFGRIDASIDSQLIEIRTKLFEHANELSQEESREP</sequence>
<keyword evidence="8" id="KW-0175">Coiled coil</keyword>
<protein>
    <recommendedName>
        <fullName evidence="7">Flagellar assembly protein FliH</fullName>
    </recommendedName>
</protein>
<keyword evidence="3" id="KW-0813">Transport</keyword>
<dbReference type="GO" id="GO:0044781">
    <property type="term" value="P:bacterial-type flagellum organization"/>
    <property type="evidence" value="ECO:0007669"/>
    <property type="project" value="UniProtKB-KW"/>
</dbReference>
<dbReference type="InterPro" id="IPR022524">
    <property type="entry name" value="FliH_Bacilli"/>
</dbReference>
<comment type="function">
    <text evidence="1">Needed for flagellar regrowth and assembly.</text>
</comment>
<evidence type="ECO:0000313" key="11">
    <source>
        <dbReference type="Proteomes" id="UP001145050"/>
    </source>
</evidence>
<keyword evidence="6" id="KW-1006">Bacterial flagellum protein export</keyword>
<keyword evidence="11" id="KW-1185">Reference proteome</keyword>
<evidence type="ECO:0000256" key="3">
    <source>
        <dbReference type="ARBA" id="ARBA00022448"/>
    </source>
</evidence>
<comment type="caution">
    <text evidence="10">The sequence shown here is derived from an EMBL/GenBank/DDBJ whole genome shotgun (WGS) entry which is preliminary data.</text>
</comment>
<keyword evidence="10" id="KW-0282">Flagellum</keyword>
<feature type="coiled-coil region" evidence="8">
    <location>
        <begin position="40"/>
        <end position="134"/>
    </location>
</feature>
<dbReference type="GO" id="GO:0015031">
    <property type="term" value="P:protein transport"/>
    <property type="evidence" value="ECO:0007669"/>
    <property type="project" value="UniProtKB-KW"/>
</dbReference>
<evidence type="ECO:0000313" key="10">
    <source>
        <dbReference type="EMBL" id="MDC3423579.1"/>
    </source>
</evidence>
<evidence type="ECO:0000259" key="9">
    <source>
        <dbReference type="Pfam" id="PF02108"/>
    </source>
</evidence>
<evidence type="ECO:0000256" key="4">
    <source>
        <dbReference type="ARBA" id="ARBA00022795"/>
    </source>
</evidence>
<keyword evidence="4" id="KW-1005">Bacterial flagellum biogenesis</keyword>